<name>A0ABW0Z520_9ACTN</name>
<dbReference type="Gene3D" id="2.70.98.40">
    <property type="entry name" value="Glycoside hydrolase, family 65, N-terminal domain"/>
    <property type="match status" value="1"/>
</dbReference>
<evidence type="ECO:0000259" key="6">
    <source>
        <dbReference type="Pfam" id="PF03636"/>
    </source>
</evidence>
<accession>A0ABW0Z520</accession>
<evidence type="ECO:0000256" key="1">
    <source>
        <dbReference type="ARBA" id="ARBA00006768"/>
    </source>
</evidence>
<dbReference type="InterPro" id="IPR008928">
    <property type="entry name" value="6-hairpin_glycosidase_sf"/>
</dbReference>
<organism evidence="7 8">
    <name type="scientific">Streptomyces gamaensis</name>
    <dbReference type="NCBI Taxonomy" id="1763542"/>
    <lineage>
        <taxon>Bacteria</taxon>
        <taxon>Bacillati</taxon>
        <taxon>Actinomycetota</taxon>
        <taxon>Actinomycetes</taxon>
        <taxon>Kitasatosporales</taxon>
        <taxon>Streptomycetaceae</taxon>
        <taxon>Streptomyces</taxon>
    </lineage>
</organism>
<dbReference type="Proteomes" id="UP001596083">
    <property type="component" value="Unassembled WGS sequence"/>
</dbReference>
<evidence type="ECO:0000259" key="5">
    <source>
        <dbReference type="Pfam" id="PF03633"/>
    </source>
</evidence>
<comment type="similarity">
    <text evidence="1">Belongs to the glycosyl hydrolase 65 family.</text>
</comment>
<gene>
    <name evidence="7" type="ORF">ACFP1Z_22380</name>
</gene>
<keyword evidence="8" id="KW-1185">Reference proteome</keyword>
<feature type="domain" description="Glycoside hydrolase family 65 C-terminal" evidence="5">
    <location>
        <begin position="689"/>
        <end position="750"/>
    </location>
</feature>
<dbReference type="InterPro" id="IPR005196">
    <property type="entry name" value="Glyco_hydro_65_N"/>
</dbReference>
<dbReference type="EMBL" id="JBHSPB010000014">
    <property type="protein sequence ID" value="MFC5722917.1"/>
    <property type="molecule type" value="Genomic_DNA"/>
</dbReference>
<keyword evidence="2" id="KW-0326">Glycosidase</keyword>
<feature type="domain" description="Glycoside hydrolase family 65 central catalytic" evidence="4">
    <location>
        <begin position="327"/>
        <end position="679"/>
    </location>
</feature>
<dbReference type="SUPFAM" id="SSF48208">
    <property type="entry name" value="Six-hairpin glycosidases"/>
    <property type="match status" value="1"/>
</dbReference>
<dbReference type="Gene3D" id="1.50.10.10">
    <property type="match status" value="1"/>
</dbReference>
<evidence type="ECO:0000313" key="8">
    <source>
        <dbReference type="Proteomes" id="UP001596083"/>
    </source>
</evidence>
<feature type="region of interest" description="Disordered" evidence="3">
    <location>
        <begin position="747"/>
        <end position="794"/>
    </location>
</feature>
<dbReference type="Gene3D" id="2.60.420.10">
    <property type="entry name" value="Maltose phosphorylase, domain 3"/>
    <property type="match status" value="1"/>
</dbReference>
<dbReference type="InterPro" id="IPR005195">
    <property type="entry name" value="Glyco_hydro_65_M"/>
</dbReference>
<sequence length="794" mass="87601">MITHPAYAVEPWLLRETELNLDVLPQSESVFALANGHIGWRGNLDEGEPHGLPGSYLNGVYELRPLPYAEAGYGYPESGQTVIDVTNGKIIRLLVDDEPFDLRHGRLLSHERVLDFRSGVLHRSVEWTSPAGRTVRVRSTRLVSFTQRAVAAIAFEVEPVDADVRIVLQSELVANEQLPRAGGDPRVAAVLQNPLVSEEHLSQEERLLLVHRTERSGLRVAVGADHRVEGGRGTRTYTKSSADVGRFTVTSELAPGERLRLEKTVCYGWSAVRSLPAMHDQVDAGLASAASSGWEGLCAEQRRFLDDFWDRADVEVDGDAEIQQAVRFALFHVLQAGARAECRPIAAKGLTGPGYDGHCFWDTEMYVLPVLTCTAPAAAAQALRWRHATLPAAVQRAEQLGLKGAAFPWRTLNGEECSAYWPAGTAAFHINADIAHAVTNYLQTTGDSVFEEEVGLELLVHTARLWRSLGHHDHQGRFHIDGVTGPDEYSAVADDNVYTNLMAQRNLRAAAGAAERHRELAASFGVDDEETAAWRDAAERMTLPYDATLGVHEQSAGFTGHQLWDFAGTRAEQYPLLLHFPYFDIYRKQVVKQADLVLAMSVRGDVFTDEEKARNFAYYEPLTVRDSSLSACVQAVMAAEVGHLRLAYDYLGEAAMMDLSDLESNTRDGLHIASLAGTWIALVNGFGGMRHGDRSVAFAPRLPEQLGRLAFTVQVRKRLLRVEITAGTVTYTLREGETFRLEHCGEELTLEPGSPVSRPVPELPERPEPTQPAGRRPAHRGWTSQRPEPEGTGD</sequence>
<comment type="caution">
    <text evidence="7">The sequence shown here is derived from an EMBL/GenBank/DDBJ whole genome shotgun (WGS) entry which is preliminary data.</text>
</comment>
<evidence type="ECO:0000256" key="2">
    <source>
        <dbReference type="ARBA" id="ARBA00023295"/>
    </source>
</evidence>
<dbReference type="InterPro" id="IPR011013">
    <property type="entry name" value="Gal_mutarotase_sf_dom"/>
</dbReference>
<evidence type="ECO:0000259" key="4">
    <source>
        <dbReference type="Pfam" id="PF03632"/>
    </source>
</evidence>
<evidence type="ECO:0000313" key="7">
    <source>
        <dbReference type="EMBL" id="MFC5722917.1"/>
    </source>
</evidence>
<dbReference type="PANTHER" id="PTHR11051">
    <property type="entry name" value="GLYCOSYL HYDROLASE-RELATED"/>
    <property type="match status" value="1"/>
</dbReference>
<dbReference type="InterPro" id="IPR037018">
    <property type="entry name" value="GH65_N"/>
</dbReference>
<evidence type="ECO:0000256" key="3">
    <source>
        <dbReference type="SAM" id="MobiDB-lite"/>
    </source>
</evidence>
<dbReference type="InterPro" id="IPR012341">
    <property type="entry name" value="6hp_glycosidase-like_sf"/>
</dbReference>
<protein>
    <submittedName>
        <fullName evidence="7">Glycoside hydrolase family 65 protein</fullName>
    </submittedName>
</protein>
<dbReference type="InterPro" id="IPR017045">
    <property type="entry name" value="Malt_Pase/Glycosyl_Hdrlase"/>
</dbReference>
<proteinExistence type="inferred from homology"/>
<dbReference type="GO" id="GO:0016787">
    <property type="term" value="F:hydrolase activity"/>
    <property type="evidence" value="ECO:0007669"/>
    <property type="project" value="UniProtKB-KW"/>
</dbReference>
<dbReference type="Pfam" id="PF03633">
    <property type="entry name" value="Glyco_hydro_65C"/>
    <property type="match status" value="1"/>
</dbReference>
<dbReference type="InterPro" id="IPR005194">
    <property type="entry name" value="Glyco_hydro_65_C"/>
</dbReference>
<dbReference type="Pfam" id="PF03632">
    <property type="entry name" value="Glyco_hydro_65m"/>
    <property type="match status" value="1"/>
</dbReference>
<reference evidence="8" key="1">
    <citation type="journal article" date="2019" name="Int. J. Syst. Evol. Microbiol.">
        <title>The Global Catalogue of Microorganisms (GCM) 10K type strain sequencing project: providing services to taxonomists for standard genome sequencing and annotation.</title>
        <authorList>
            <consortium name="The Broad Institute Genomics Platform"/>
            <consortium name="The Broad Institute Genome Sequencing Center for Infectious Disease"/>
            <person name="Wu L."/>
            <person name="Ma J."/>
        </authorList>
    </citation>
    <scope>NUCLEOTIDE SEQUENCE [LARGE SCALE GENOMIC DNA]</scope>
    <source>
        <strain evidence="8">CGMCC 4.7304</strain>
    </source>
</reference>
<keyword evidence="7" id="KW-0378">Hydrolase</keyword>
<dbReference type="PIRSF" id="PIRSF036289">
    <property type="entry name" value="Glycosyl_hydrolase_malt_phosph"/>
    <property type="match status" value="1"/>
</dbReference>
<feature type="domain" description="Glycoside hydrolase family 65 N-terminal" evidence="6">
    <location>
        <begin position="16"/>
        <end position="270"/>
    </location>
</feature>
<dbReference type="PANTHER" id="PTHR11051:SF13">
    <property type="entry name" value="GLYCOSYL TRANSFERASE"/>
    <property type="match status" value="1"/>
</dbReference>
<dbReference type="Pfam" id="PF03636">
    <property type="entry name" value="Glyco_hydro_65N"/>
    <property type="match status" value="1"/>
</dbReference>
<dbReference type="RefSeq" id="WP_390318719.1">
    <property type="nucleotide sequence ID" value="NZ_JBHSPB010000014.1"/>
</dbReference>
<dbReference type="SUPFAM" id="SSF74650">
    <property type="entry name" value="Galactose mutarotase-like"/>
    <property type="match status" value="1"/>
</dbReference>